<evidence type="ECO:0000256" key="1">
    <source>
        <dbReference type="ARBA" id="ARBA00004733"/>
    </source>
</evidence>
<evidence type="ECO:0000256" key="2">
    <source>
        <dbReference type="ARBA" id="ARBA00012043"/>
    </source>
</evidence>
<dbReference type="Gramene" id="TuG1812G0500004635.01.T01">
    <property type="protein sequence ID" value="TuG1812G0500004635.01.T01"/>
    <property type="gene ID" value="TuG1812G0500004635.01"/>
</dbReference>
<evidence type="ECO:0000256" key="5">
    <source>
        <dbReference type="ARBA" id="ARBA00023141"/>
    </source>
</evidence>
<dbReference type="EnsemblPlants" id="TuG1812G0500004635.01.T01">
    <property type="protein sequence ID" value="TuG1812G0500004635.01.T01"/>
    <property type="gene ID" value="TuG1812G0500004635.01"/>
</dbReference>
<evidence type="ECO:0000256" key="7">
    <source>
        <dbReference type="ARBA" id="ARBA00049047"/>
    </source>
</evidence>
<proteinExistence type="predicted"/>
<dbReference type="AlphaFoldDB" id="A0A8R7QGR5"/>
<evidence type="ECO:0000256" key="6">
    <source>
        <dbReference type="ARBA" id="ARBA00023239"/>
    </source>
</evidence>
<evidence type="ECO:0000256" key="3">
    <source>
        <dbReference type="ARBA" id="ARBA00022605"/>
    </source>
</evidence>
<protein>
    <recommendedName>
        <fullName evidence="2">tryptophan synthase</fullName>
        <ecNumber evidence="2">4.2.1.20</ecNumber>
    </recommendedName>
</protein>
<organism evidence="8 9">
    <name type="scientific">Triticum urartu</name>
    <name type="common">Red wild einkorn</name>
    <name type="synonym">Crithodium urartu</name>
    <dbReference type="NCBI Taxonomy" id="4572"/>
    <lineage>
        <taxon>Eukaryota</taxon>
        <taxon>Viridiplantae</taxon>
        <taxon>Streptophyta</taxon>
        <taxon>Embryophyta</taxon>
        <taxon>Tracheophyta</taxon>
        <taxon>Spermatophyta</taxon>
        <taxon>Magnoliopsida</taxon>
        <taxon>Liliopsida</taxon>
        <taxon>Poales</taxon>
        <taxon>Poaceae</taxon>
        <taxon>BOP clade</taxon>
        <taxon>Pooideae</taxon>
        <taxon>Triticodae</taxon>
        <taxon>Triticeae</taxon>
        <taxon>Triticinae</taxon>
        <taxon>Triticum</taxon>
    </lineage>
</organism>
<reference evidence="8" key="2">
    <citation type="submission" date="2018-03" db="EMBL/GenBank/DDBJ databases">
        <title>The Triticum urartu genome reveals the dynamic nature of wheat genome evolution.</title>
        <authorList>
            <person name="Ling H."/>
            <person name="Ma B."/>
            <person name="Shi X."/>
            <person name="Liu H."/>
            <person name="Dong L."/>
            <person name="Sun H."/>
            <person name="Cao Y."/>
            <person name="Gao Q."/>
            <person name="Zheng S."/>
            <person name="Li Y."/>
            <person name="Yu Y."/>
            <person name="Du H."/>
            <person name="Qi M."/>
            <person name="Li Y."/>
            <person name="Yu H."/>
            <person name="Cui Y."/>
            <person name="Wang N."/>
            <person name="Chen C."/>
            <person name="Wu H."/>
            <person name="Zhao Y."/>
            <person name="Zhang J."/>
            <person name="Li Y."/>
            <person name="Zhou W."/>
            <person name="Zhang B."/>
            <person name="Hu W."/>
            <person name="Eijk M."/>
            <person name="Tang J."/>
            <person name="Witsenboer H."/>
            <person name="Zhao S."/>
            <person name="Li Z."/>
            <person name="Zhang A."/>
            <person name="Wang D."/>
            <person name="Liang C."/>
        </authorList>
    </citation>
    <scope>NUCLEOTIDE SEQUENCE [LARGE SCALE GENOMIC DNA]</scope>
    <source>
        <strain evidence="8">cv. G1812</strain>
    </source>
</reference>
<dbReference type="PANTHER" id="PTHR43406">
    <property type="entry name" value="TRYPTOPHAN SYNTHASE, ALPHA CHAIN"/>
    <property type="match status" value="1"/>
</dbReference>
<dbReference type="InterPro" id="IPR013785">
    <property type="entry name" value="Aldolase_TIM"/>
</dbReference>
<reference evidence="8" key="3">
    <citation type="submission" date="2022-06" db="UniProtKB">
        <authorList>
            <consortium name="EnsemblPlants"/>
        </authorList>
    </citation>
    <scope>IDENTIFICATION</scope>
</reference>
<dbReference type="SUPFAM" id="SSF51366">
    <property type="entry name" value="Ribulose-phoshate binding barrel"/>
    <property type="match status" value="1"/>
</dbReference>
<keyword evidence="5" id="KW-0057">Aromatic amino acid biosynthesis</keyword>
<dbReference type="GO" id="GO:0004834">
    <property type="term" value="F:tryptophan synthase activity"/>
    <property type="evidence" value="ECO:0007669"/>
    <property type="project" value="UniProtKB-EC"/>
</dbReference>
<dbReference type="Pfam" id="PF00290">
    <property type="entry name" value="Trp_syntA"/>
    <property type="match status" value="1"/>
</dbReference>
<dbReference type="Gene3D" id="3.20.20.70">
    <property type="entry name" value="Aldolase class I"/>
    <property type="match status" value="1"/>
</dbReference>
<dbReference type="PANTHER" id="PTHR43406:SF3">
    <property type="entry name" value="TRYPTOPHAN SYNTHASE"/>
    <property type="match status" value="1"/>
</dbReference>
<dbReference type="InterPro" id="IPR002028">
    <property type="entry name" value="Trp_synthase_suA"/>
</dbReference>
<evidence type="ECO:0000313" key="8">
    <source>
        <dbReference type="EnsemblPlants" id="TuG1812G0500004635.01.T01"/>
    </source>
</evidence>
<evidence type="ECO:0000256" key="4">
    <source>
        <dbReference type="ARBA" id="ARBA00022822"/>
    </source>
</evidence>
<dbReference type="Proteomes" id="UP000015106">
    <property type="component" value="Chromosome 5"/>
</dbReference>
<keyword evidence="9" id="KW-1185">Reference proteome</keyword>
<comment type="catalytic activity">
    <reaction evidence="7">
        <text>(1S,2R)-1-C-(indol-3-yl)glycerol 3-phosphate + L-serine = D-glyceraldehyde 3-phosphate + L-tryptophan + H2O</text>
        <dbReference type="Rhea" id="RHEA:10532"/>
        <dbReference type="ChEBI" id="CHEBI:15377"/>
        <dbReference type="ChEBI" id="CHEBI:33384"/>
        <dbReference type="ChEBI" id="CHEBI:57912"/>
        <dbReference type="ChEBI" id="CHEBI:58866"/>
        <dbReference type="ChEBI" id="CHEBI:59776"/>
        <dbReference type="EC" id="4.2.1.20"/>
    </reaction>
</comment>
<dbReference type="GO" id="GO:0005829">
    <property type="term" value="C:cytosol"/>
    <property type="evidence" value="ECO:0007669"/>
    <property type="project" value="TreeGrafter"/>
</dbReference>
<dbReference type="EC" id="4.2.1.20" evidence="2"/>
<dbReference type="GO" id="GO:0009507">
    <property type="term" value="C:chloroplast"/>
    <property type="evidence" value="ECO:0007669"/>
    <property type="project" value="TreeGrafter"/>
</dbReference>
<sequence>MKKITNASEGFVYLESVNGVTGPRATVNPRVRDLLKEIKHVRTNNNKIHPFCQRSCQNYRPAYTHACLYICSNGFPYCLQVTDKAVVVGFGISTPDHVRQIS</sequence>
<name>A0A8R7QGR5_TRIUA</name>
<dbReference type="InterPro" id="IPR011060">
    <property type="entry name" value="RibuloseP-bd_barrel"/>
</dbReference>
<reference evidence="9" key="1">
    <citation type="journal article" date="2013" name="Nature">
        <title>Draft genome of the wheat A-genome progenitor Triticum urartu.</title>
        <authorList>
            <person name="Ling H.Q."/>
            <person name="Zhao S."/>
            <person name="Liu D."/>
            <person name="Wang J."/>
            <person name="Sun H."/>
            <person name="Zhang C."/>
            <person name="Fan H."/>
            <person name="Li D."/>
            <person name="Dong L."/>
            <person name="Tao Y."/>
            <person name="Gao C."/>
            <person name="Wu H."/>
            <person name="Li Y."/>
            <person name="Cui Y."/>
            <person name="Guo X."/>
            <person name="Zheng S."/>
            <person name="Wang B."/>
            <person name="Yu K."/>
            <person name="Liang Q."/>
            <person name="Yang W."/>
            <person name="Lou X."/>
            <person name="Chen J."/>
            <person name="Feng M."/>
            <person name="Jian J."/>
            <person name="Zhang X."/>
            <person name="Luo G."/>
            <person name="Jiang Y."/>
            <person name="Liu J."/>
            <person name="Wang Z."/>
            <person name="Sha Y."/>
            <person name="Zhang B."/>
            <person name="Wu H."/>
            <person name="Tang D."/>
            <person name="Shen Q."/>
            <person name="Xue P."/>
            <person name="Zou S."/>
            <person name="Wang X."/>
            <person name="Liu X."/>
            <person name="Wang F."/>
            <person name="Yang Y."/>
            <person name="An X."/>
            <person name="Dong Z."/>
            <person name="Zhang K."/>
            <person name="Zhang X."/>
            <person name="Luo M.C."/>
            <person name="Dvorak J."/>
            <person name="Tong Y."/>
            <person name="Wang J."/>
            <person name="Yang H."/>
            <person name="Li Z."/>
            <person name="Wang D."/>
            <person name="Zhang A."/>
            <person name="Wang J."/>
        </authorList>
    </citation>
    <scope>NUCLEOTIDE SEQUENCE</scope>
    <source>
        <strain evidence="9">cv. G1812</strain>
    </source>
</reference>
<keyword evidence="6" id="KW-0456">Lyase</keyword>
<accession>A0A8R7QGR5</accession>
<evidence type="ECO:0000313" key="9">
    <source>
        <dbReference type="Proteomes" id="UP000015106"/>
    </source>
</evidence>
<keyword evidence="3" id="KW-0028">Amino-acid biosynthesis</keyword>
<keyword evidence="4" id="KW-0822">Tryptophan biosynthesis</keyword>
<comment type="pathway">
    <text evidence="1">Amino-acid biosynthesis; L-tryptophan biosynthesis; L-tryptophan from chorismate: step 5/5.</text>
</comment>